<organism evidence="3">
    <name type="scientific">Echinostoma caproni</name>
    <dbReference type="NCBI Taxonomy" id="27848"/>
    <lineage>
        <taxon>Eukaryota</taxon>
        <taxon>Metazoa</taxon>
        <taxon>Spiralia</taxon>
        <taxon>Lophotrochozoa</taxon>
        <taxon>Platyhelminthes</taxon>
        <taxon>Trematoda</taxon>
        <taxon>Digenea</taxon>
        <taxon>Plagiorchiida</taxon>
        <taxon>Echinostomata</taxon>
        <taxon>Echinostomatoidea</taxon>
        <taxon>Echinostomatidae</taxon>
        <taxon>Echinostoma</taxon>
    </lineage>
</organism>
<keyword evidence="2" id="KW-1185">Reference proteome</keyword>
<dbReference type="WBParaSite" id="ECPE_0000438801-mRNA-1">
    <property type="protein sequence ID" value="ECPE_0000438801-mRNA-1"/>
    <property type="gene ID" value="ECPE_0000438801"/>
</dbReference>
<name>A0A183ABP1_9TREM</name>
<reference evidence="1 2" key="2">
    <citation type="submission" date="2018-11" db="EMBL/GenBank/DDBJ databases">
        <authorList>
            <consortium name="Pathogen Informatics"/>
        </authorList>
    </citation>
    <scope>NUCLEOTIDE SEQUENCE [LARGE SCALE GENOMIC DNA]</scope>
    <source>
        <strain evidence="1 2">Egypt</strain>
    </source>
</reference>
<dbReference type="Proteomes" id="UP000272942">
    <property type="component" value="Unassembled WGS sequence"/>
</dbReference>
<sequence length="204" mass="22861">MIPDDSNGVHFDITPENFGFFIKLNTERNVLISYKNTITQKKEQFQMSSSKQLTDLDRCTPYIFEGRFAEQPYSTPWQSVTIVTEPEVIQITEFKATGPMETMIAAKVVTSGYCALTYTLNGVERTDEGDRQFYGGPFVLRIRPETGAIITKVKNGYTVAMRYEIYGDPGCGKRILGLIPFAEAQVKPVSAANRIIDVGTFSNQ</sequence>
<dbReference type="OrthoDB" id="6325580at2759"/>
<dbReference type="AlphaFoldDB" id="A0A183ABP1"/>
<evidence type="ECO:0000313" key="3">
    <source>
        <dbReference type="WBParaSite" id="ECPE_0000438801-mRNA-1"/>
    </source>
</evidence>
<proteinExistence type="predicted"/>
<gene>
    <name evidence="1" type="ORF">ECPE_LOCUS4376</name>
</gene>
<protein>
    <submittedName>
        <fullName evidence="3">IgGFc_binding domain-containing protein</fullName>
    </submittedName>
</protein>
<evidence type="ECO:0000313" key="2">
    <source>
        <dbReference type="Proteomes" id="UP000272942"/>
    </source>
</evidence>
<reference evidence="3" key="1">
    <citation type="submission" date="2016-06" db="UniProtKB">
        <authorList>
            <consortium name="WormBaseParasite"/>
        </authorList>
    </citation>
    <scope>IDENTIFICATION</scope>
</reference>
<dbReference type="EMBL" id="UZAN01041232">
    <property type="protein sequence ID" value="VDP72405.1"/>
    <property type="molecule type" value="Genomic_DNA"/>
</dbReference>
<evidence type="ECO:0000313" key="1">
    <source>
        <dbReference type="EMBL" id="VDP72405.1"/>
    </source>
</evidence>
<accession>A0A183ABP1</accession>